<dbReference type="InterPro" id="IPR036853">
    <property type="entry name" value="Ribosomal_uL14_sf"/>
</dbReference>
<dbReference type="GO" id="GO:0022625">
    <property type="term" value="C:cytosolic large ribosomal subunit"/>
    <property type="evidence" value="ECO:0007669"/>
    <property type="project" value="TreeGrafter"/>
</dbReference>
<evidence type="ECO:0000256" key="2">
    <source>
        <dbReference type="ARBA" id="ARBA00023274"/>
    </source>
</evidence>
<dbReference type="InterPro" id="IPR005745">
    <property type="entry name" value="Ribosomal_uL14_bac-type"/>
</dbReference>
<dbReference type="CDD" id="cd00337">
    <property type="entry name" value="Ribosomal_uL14"/>
    <property type="match status" value="1"/>
</dbReference>
<organism evidence="6 7">
    <name type="scientific">Candidatus Phycorickettsia trachydisci</name>
    <dbReference type="NCBI Taxonomy" id="2115978"/>
    <lineage>
        <taxon>Bacteria</taxon>
        <taxon>Pseudomonadati</taxon>
        <taxon>Pseudomonadota</taxon>
        <taxon>Alphaproteobacteria</taxon>
        <taxon>Rickettsiales</taxon>
        <taxon>Rickettsiaceae</taxon>
        <taxon>Candidatus Phycorickettsia</taxon>
    </lineage>
</organism>
<dbReference type="PROSITE" id="PS00049">
    <property type="entry name" value="RIBOSOMAL_L14"/>
    <property type="match status" value="1"/>
</dbReference>
<dbReference type="OrthoDB" id="9806379at2"/>
<dbReference type="PANTHER" id="PTHR11761:SF3">
    <property type="entry name" value="LARGE RIBOSOMAL SUBUNIT PROTEIN UL14M"/>
    <property type="match status" value="1"/>
</dbReference>
<dbReference type="SMART" id="SM01374">
    <property type="entry name" value="Ribosomal_L14"/>
    <property type="match status" value="1"/>
</dbReference>
<comment type="function">
    <text evidence="3 5">Binds to 23S rRNA. Forms part of two intersubunit bridges in the 70S ribosome.</text>
</comment>
<keyword evidence="2 3" id="KW-0687">Ribonucleoprotein</keyword>
<keyword evidence="7" id="KW-1185">Reference proteome</keyword>
<dbReference type="RefSeq" id="WP_106874573.1">
    <property type="nucleotide sequence ID" value="NZ_CP027845.1"/>
</dbReference>
<keyword evidence="3 5" id="KW-0694">RNA-binding</keyword>
<dbReference type="HAMAP" id="MF_01367">
    <property type="entry name" value="Ribosomal_uL14"/>
    <property type="match status" value="1"/>
</dbReference>
<dbReference type="Pfam" id="PF00238">
    <property type="entry name" value="Ribosomal_L14"/>
    <property type="match status" value="1"/>
</dbReference>
<gene>
    <name evidence="3" type="primary">rplN</name>
    <name evidence="6" type="ORF">phytr_7870</name>
</gene>
<dbReference type="Gene3D" id="2.40.150.20">
    <property type="entry name" value="Ribosomal protein L14"/>
    <property type="match status" value="1"/>
</dbReference>
<dbReference type="InterPro" id="IPR000218">
    <property type="entry name" value="Ribosomal_uL14"/>
</dbReference>
<dbReference type="NCBIfam" id="TIGR01067">
    <property type="entry name" value="rplN_bact"/>
    <property type="match status" value="1"/>
</dbReference>
<evidence type="ECO:0000256" key="3">
    <source>
        <dbReference type="HAMAP-Rule" id="MF_01367"/>
    </source>
</evidence>
<dbReference type="Proteomes" id="UP000241762">
    <property type="component" value="Chromosome"/>
</dbReference>
<dbReference type="KEGG" id="ptc:phytr_7870"/>
<dbReference type="GO" id="GO:0003735">
    <property type="term" value="F:structural constituent of ribosome"/>
    <property type="evidence" value="ECO:0007669"/>
    <property type="project" value="InterPro"/>
</dbReference>
<proteinExistence type="inferred from homology"/>
<dbReference type="PANTHER" id="PTHR11761">
    <property type="entry name" value="50S/60S RIBOSOMAL PROTEIN L14/L23"/>
    <property type="match status" value="1"/>
</dbReference>
<reference evidence="6 7" key="1">
    <citation type="submission" date="2018-03" db="EMBL/GenBank/DDBJ databases">
        <title>A gene transfer event suggests a long-term partnership between eustigmatophyte algae and a novel lineage of endosymbiotic bacteria.</title>
        <authorList>
            <person name="Yurchenko T."/>
            <person name="Sevcikova T."/>
            <person name="Pribyl P."/>
            <person name="El Karkouri K."/>
            <person name="Klimes V."/>
            <person name="Amaral R."/>
            <person name="Zbrankova V."/>
            <person name="Kim E."/>
            <person name="Raoult D."/>
            <person name="Santos L.M.A."/>
            <person name="Elias M."/>
        </authorList>
    </citation>
    <scope>NUCLEOTIDE SEQUENCE [LARGE SCALE GENOMIC DNA]</scope>
    <source>
        <strain evidence="6">CCALA 838</strain>
    </source>
</reference>
<evidence type="ECO:0000256" key="5">
    <source>
        <dbReference type="RuleBase" id="RU003950"/>
    </source>
</evidence>
<evidence type="ECO:0000256" key="4">
    <source>
        <dbReference type="RuleBase" id="RU003949"/>
    </source>
</evidence>
<keyword evidence="3 5" id="KW-0699">rRNA-binding</keyword>
<dbReference type="InterPro" id="IPR019972">
    <property type="entry name" value="Ribosomal_uL14_CS"/>
</dbReference>
<evidence type="ECO:0000313" key="6">
    <source>
        <dbReference type="EMBL" id="AVP87723.1"/>
    </source>
</evidence>
<comment type="subunit">
    <text evidence="3">Part of the 50S ribosomal subunit. Forms a cluster with proteins L3 and L19. In the 70S ribosome, L14 and L19 interact and together make contacts with the 16S rRNA in bridges B5 and B8.</text>
</comment>
<dbReference type="AlphaFoldDB" id="A0A2P1P8Y6"/>
<evidence type="ECO:0000256" key="1">
    <source>
        <dbReference type="ARBA" id="ARBA00022980"/>
    </source>
</evidence>
<accession>A0A2P1P8Y6</accession>
<name>A0A2P1P8Y6_9RICK</name>
<comment type="similarity">
    <text evidence="3 4">Belongs to the universal ribosomal protein uL14 family.</text>
</comment>
<dbReference type="EMBL" id="CP027845">
    <property type="protein sequence ID" value="AVP87723.1"/>
    <property type="molecule type" value="Genomic_DNA"/>
</dbReference>
<evidence type="ECO:0000313" key="7">
    <source>
        <dbReference type="Proteomes" id="UP000241762"/>
    </source>
</evidence>
<sequence>MIQMGSILQVADNSGAKLVKCIGTIKAAWRHGATIGNQIRVSIREAIPTSKVKPGEVKSAVLVRVKMPVKRPDGSVLRFEHNSVVLINNQGDPIGTRIFGPVARELRALGYLKIVSIAEEVV</sequence>
<dbReference type="GO" id="GO:0006412">
    <property type="term" value="P:translation"/>
    <property type="evidence" value="ECO:0007669"/>
    <property type="project" value="UniProtKB-UniRule"/>
</dbReference>
<dbReference type="GO" id="GO:0070180">
    <property type="term" value="F:large ribosomal subunit rRNA binding"/>
    <property type="evidence" value="ECO:0007669"/>
    <property type="project" value="TreeGrafter"/>
</dbReference>
<keyword evidence="1 3" id="KW-0689">Ribosomal protein</keyword>
<dbReference type="SUPFAM" id="SSF50193">
    <property type="entry name" value="Ribosomal protein L14"/>
    <property type="match status" value="1"/>
</dbReference>
<protein>
    <recommendedName>
        <fullName evidence="3">Large ribosomal subunit protein uL14</fullName>
    </recommendedName>
</protein>